<feature type="transmembrane region" description="Helical" evidence="1">
    <location>
        <begin position="303"/>
        <end position="322"/>
    </location>
</feature>
<evidence type="ECO:0000259" key="2">
    <source>
        <dbReference type="Pfam" id="PF00535"/>
    </source>
</evidence>
<dbReference type="Pfam" id="PF00535">
    <property type="entry name" value="Glycos_transf_2"/>
    <property type="match status" value="1"/>
</dbReference>
<dbReference type="InterPro" id="IPR001173">
    <property type="entry name" value="Glyco_trans_2-like"/>
</dbReference>
<keyword evidence="1" id="KW-1133">Transmembrane helix</keyword>
<dbReference type="AlphaFoldDB" id="A0A6J4SR40"/>
<dbReference type="Gene3D" id="3.90.550.10">
    <property type="entry name" value="Spore Coat Polysaccharide Biosynthesis Protein SpsA, Chain A"/>
    <property type="match status" value="1"/>
</dbReference>
<feature type="transmembrane region" description="Helical" evidence="1">
    <location>
        <begin position="277"/>
        <end position="297"/>
    </location>
</feature>
<dbReference type="PANTHER" id="PTHR43685:SF2">
    <property type="entry name" value="GLYCOSYLTRANSFERASE 2-LIKE DOMAIN-CONTAINING PROTEIN"/>
    <property type="match status" value="1"/>
</dbReference>
<proteinExistence type="predicted"/>
<organism evidence="3">
    <name type="scientific">uncultured Solirubrobacteraceae bacterium</name>
    <dbReference type="NCBI Taxonomy" id="1162706"/>
    <lineage>
        <taxon>Bacteria</taxon>
        <taxon>Bacillati</taxon>
        <taxon>Actinomycetota</taxon>
        <taxon>Thermoleophilia</taxon>
        <taxon>Solirubrobacterales</taxon>
        <taxon>Solirubrobacteraceae</taxon>
        <taxon>environmental samples</taxon>
    </lineage>
</organism>
<gene>
    <name evidence="3" type="ORF">AVDCRST_MAG85-1884</name>
</gene>
<reference evidence="3" key="1">
    <citation type="submission" date="2020-02" db="EMBL/GenBank/DDBJ databases">
        <authorList>
            <person name="Meier V. D."/>
        </authorList>
    </citation>
    <scope>NUCLEOTIDE SEQUENCE</scope>
    <source>
        <strain evidence="3">AVDCRST_MAG85</strain>
    </source>
</reference>
<keyword evidence="1" id="KW-0472">Membrane</keyword>
<keyword evidence="1" id="KW-0812">Transmembrane</keyword>
<evidence type="ECO:0000313" key="3">
    <source>
        <dbReference type="EMBL" id="CAA9503031.1"/>
    </source>
</evidence>
<feature type="transmembrane region" description="Helical" evidence="1">
    <location>
        <begin position="252"/>
        <end position="270"/>
    </location>
</feature>
<feature type="domain" description="Glycosyltransferase 2-like" evidence="2">
    <location>
        <begin position="11"/>
        <end position="141"/>
    </location>
</feature>
<evidence type="ECO:0000256" key="1">
    <source>
        <dbReference type="SAM" id="Phobius"/>
    </source>
</evidence>
<protein>
    <recommendedName>
        <fullName evidence="2">Glycosyltransferase 2-like domain-containing protein</fullName>
    </recommendedName>
</protein>
<dbReference type="SUPFAM" id="SSF53448">
    <property type="entry name" value="Nucleotide-diphospho-sugar transferases"/>
    <property type="match status" value="1"/>
</dbReference>
<dbReference type="InterPro" id="IPR029044">
    <property type="entry name" value="Nucleotide-diphossugar_trans"/>
</dbReference>
<dbReference type="EMBL" id="CADCVT010000205">
    <property type="protein sequence ID" value="CAA9503031.1"/>
    <property type="molecule type" value="Genomic_DNA"/>
</dbReference>
<sequence length="336" mass="36186">MTAEPLPTVDVVVSTYNEERYIDRCLDAVRSQDYPSERVRIWVVDGGSDDGTVARVHAHAEQDDRIEVIADGRRLNLPEALNVAIERCSGDLVAKIDAHGWPEHDYLRRSAEAFAAGGPSVACVGGRPIQEGETTFGRAVALARGSRVGVGASEYAGSTQLALVDTVQCGVYRREPLLAVGSFDAEMNYGEDEEVNWRLRQAGHQIALDTRIVFHYITRPTWKAAYRQYRNYGAARVRVVQSHPSYLKPHHVAPAAALAGGAALLTLSPFSRAARRLLGAGVATYGAAVTAAALAAAGRSRWTLAPIVAYAMVALHAGYAVGMLRALPRLVRGTGD</sequence>
<accession>A0A6J4SR40</accession>
<name>A0A6J4SR40_9ACTN</name>
<dbReference type="PANTHER" id="PTHR43685">
    <property type="entry name" value="GLYCOSYLTRANSFERASE"/>
    <property type="match status" value="1"/>
</dbReference>
<dbReference type="InterPro" id="IPR050834">
    <property type="entry name" value="Glycosyltransf_2"/>
</dbReference>